<feature type="compositionally biased region" description="Low complexity" evidence="7">
    <location>
        <begin position="87"/>
        <end position="96"/>
    </location>
</feature>
<comment type="subcellular location">
    <subcellularLocation>
        <location evidence="1">Nucleus</location>
    </subcellularLocation>
</comment>
<dbReference type="PANTHER" id="PTHR37701:SF13">
    <property type="entry name" value="C2H2-TYPE DOMAIN-CONTAINING PROTEIN"/>
    <property type="match status" value="1"/>
</dbReference>
<organism evidence="10 11">
    <name type="scientific">Dovyalis caffra</name>
    <dbReference type="NCBI Taxonomy" id="77055"/>
    <lineage>
        <taxon>Eukaryota</taxon>
        <taxon>Viridiplantae</taxon>
        <taxon>Streptophyta</taxon>
        <taxon>Embryophyta</taxon>
        <taxon>Tracheophyta</taxon>
        <taxon>Spermatophyta</taxon>
        <taxon>Magnoliopsida</taxon>
        <taxon>eudicotyledons</taxon>
        <taxon>Gunneridae</taxon>
        <taxon>Pentapetalae</taxon>
        <taxon>rosids</taxon>
        <taxon>fabids</taxon>
        <taxon>Malpighiales</taxon>
        <taxon>Salicaceae</taxon>
        <taxon>Flacourtieae</taxon>
        <taxon>Dovyalis</taxon>
    </lineage>
</organism>
<evidence type="ECO:0000259" key="9">
    <source>
        <dbReference type="PROSITE" id="PS50982"/>
    </source>
</evidence>
<comment type="caution">
    <text evidence="10">The sequence shown here is derived from an EMBL/GenBank/DDBJ whole genome shotgun (WGS) entry which is preliminary data.</text>
</comment>
<keyword evidence="2" id="KW-0805">Transcription regulation</keyword>
<evidence type="ECO:0000313" key="11">
    <source>
        <dbReference type="Proteomes" id="UP001314170"/>
    </source>
</evidence>
<accession>A0AAV1S6N8</accession>
<dbReference type="InterPro" id="IPR016177">
    <property type="entry name" value="DNA-bd_dom_sf"/>
</dbReference>
<evidence type="ECO:0000256" key="7">
    <source>
        <dbReference type="SAM" id="MobiDB-lite"/>
    </source>
</evidence>
<protein>
    <recommendedName>
        <fullName evidence="12">Methyl-CpG-binding domain-containing protein 8</fullName>
    </recommendedName>
</protein>
<keyword evidence="6" id="KW-0862">Zinc</keyword>
<dbReference type="SUPFAM" id="SSF54171">
    <property type="entry name" value="DNA-binding domain"/>
    <property type="match status" value="1"/>
</dbReference>
<keyword evidence="5" id="KW-0539">Nucleus</keyword>
<dbReference type="PROSITE" id="PS00028">
    <property type="entry name" value="ZINC_FINGER_C2H2_1"/>
    <property type="match status" value="2"/>
</dbReference>
<dbReference type="EMBL" id="CAWUPB010001173">
    <property type="protein sequence ID" value="CAK7347154.1"/>
    <property type="molecule type" value="Genomic_DNA"/>
</dbReference>
<dbReference type="InterPro" id="IPR037472">
    <property type="entry name" value="MBD8"/>
</dbReference>
<reference evidence="10 11" key="1">
    <citation type="submission" date="2024-01" db="EMBL/GenBank/DDBJ databases">
        <authorList>
            <person name="Waweru B."/>
        </authorList>
    </citation>
    <scope>NUCLEOTIDE SEQUENCE [LARGE SCALE GENOMIC DNA]</scope>
</reference>
<dbReference type="PANTHER" id="PTHR37701">
    <property type="entry name" value="METHYL-CPG-BINDING DOMAIN-CONTAINING PROTEIN 8"/>
    <property type="match status" value="1"/>
</dbReference>
<evidence type="ECO:0000313" key="10">
    <source>
        <dbReference type="EMBL" id="CAK7347154.1"/>
    </source>
</evidence>
<evidence type="ECO:0000256" key="6">
    <source>
        <dbReference type="PROSITE-ProRule" id="PRU00042"/>
    </source>
</evidence>
<dbReference type="PROSITE" id="PS50157">
    <property type="entry name" value="ZINC_FINGER_C2H2_2"/>
    <property type="match status" value="2"/>
</dbReference>
<evidence type="ECO:0000256" key="2">
    <source>
        <dbReference type="ARBA" id="ARBA00023015"/>
    </source>
</evidence>
<dbReference type="GO" id="GO:0008270">
    <property type="term" value="F:zinc ion binding"/>
    <property type="evidence" value="ECO:0007669"/>
    <property type="project" value="UniProtKB-KW"/>
</dbReference>
<evidence type="ECO:0000256" key="5">
    <source>
        <dbReference type="ARBA" id="ARBA00023242"/>
    </source>
</evidence>
<evidence type="ECO:0000256" key="4">
    <source>
        <dbReference type="ARBA" id="ARBA00023163"/>
    </source>
</evidence>
<feature type="domain" description="C2H2-type" evidence="8">
    <location>
        <begin position="427"/>
        <end position="455"/>
    </location>
</feature>
<gene>
    <name evidence="10" type="ORF">DCAF_LOCUS19836</name>
</gene>
<dbReference type="SMART" id="SM00355">
    <property type="entry name" value="ZnF_C2H2"/>
    <property type="match status" value="2"/>
</dbReference>
<evidence type="ECO:0008006" key="12">
    <source>
        <dbReference type="Google" id="ProtNLM"/>
    </source>
</evidence>
<dbReference type="PROSITE" id="PS50982">
    <property type="entry name" value="MBD"/>
    <property type="match status" value="1"/>
</dbReference>
<feature type="domain" description="MBD" evidence="9">
    <location>
        <begin position="301"/>
        <end position="377"/>
    </location>
</feature>
<dbReference type="Gene3D" id="3.30.160.60">
    <property type="entry name" value="Classic Zinc Finger"/>
    <property type="match status" value="1"/>
</dbReference>
<keyword evidence="11" id="KW-1185">Reference proteome</keyword>
<keyword evidence="6" id="KW-0863">Zinc-finger</keyword>
<evidence type="ECO:0000256" key="1">
    <source>
        <dbReference type="ARBA" id="ARBA00004123"/>
    </source>
</evidence>
<keyword evidence="3" id="KW-0238">DNA-binding</keyword>
<name>A0AAV1S6N8_9ROSI</name>
<dbReference type="GO" id="GO:0005634">
    <property type="term" value="C:nucleus"/>
    <property type="evidence" value="ECO:0007669"/>
    <property type="project" value="UniProtKB-SubCell"/>
</dbReference>
<feature type="domain" description="C2H2-type" evidence="8">
    <location>
        <begin position="473"/>
        <end position="500"/>
    </location>
</feature>
<feature type="region of interest" description="Disordered" evidence="7">
    <location>
        <begin position="77"/>
        <end position="101"/>
    </location>
</feature>
<keyword evidence="6" id="KW-0479">Metal-binding</keyword>
<dbReference type="InterPro" id="IPR001739">
    <property type="entry name" value="Methyl_CpG_DNA-bd"/>
</dbReference>
<dbReference type="Proteomes" id="UP001314170">
    <property type="component" value="Unassembled WGS sequence"/>
</dbReference>
<dbReference type="GO" id="GO:0003677">
    <property type="term" value="F:DNA binding"/>
    <property type="evidence" value="ECO:0007669"/>
    <property type="project" value="UniProtKB-KW"/>
</dbReference>
<proteinExistence type="predicted"/>
<feature type="compositionally biased region" description="Basic and acidic residues" evidence="7">
    <location>
        <begin position="1090"/>
        <end position="1107"/>
    </location>
</feature>
<feature type="region of interest" description="Disordered" evidence="7">
    <location>
        <begin position="1079"/>
        <end position="1117"/>
    </location>
</feature>
<evidence type="ECO:0000256" key="3">
    <source>
        <dbReference type="ARBA" id="ARBA00023125"/>
    </source>
</evidence>
<dbReference type="InterPro" id="IPR013087">
    <property type="entry name" value="Znf_C2H2_type"/>
</dbReference>
<sequence length="1283" mass="141261">MATGTGDFSVCIHQNHLHTESLPLIDLRYLSQSELLSLSFCSSSSSLHRLHTDTADVSTPKIDRSVFNESAGSRKQTFSRLRLAPRNSNASSSSNSTPAVPFQYTERQPLDEENSQIISRLKSLFGSDSHSTENKNEDYHNLVSVPVIYNEYMRLPFANNAESQNVSTSIGDSNQGVKRIEVNHLISTRIAESSSKKRKRGRPRKNENVNFDNNELVVREKTENKTIAVMWGNVEVENKKKEEMVTKNGAVVDFVALGNMEDPYGEELRRRTEGMQLKAEFLGFLEGFEGEWGSTRKKRRIVDASMFGDALPIGWKLSICIKKQAGRVWLACTRYISPNGQQFVSCKEVSSYLLSFSGFHDVSRSNSGHMDGRIKLTDKITSSISADHTHKDGKNENDFISYKALPVTSRSIETGGCPGEVQKGMKYKCHKCTTAFDKQDDLLQHLLSSHQRAPKRLSGASTNEEVIIKNGKYECQFCSKLFEERHRFNGHLGNHIKDYLKRLDASSGITAQKSDEPASVEIPPGAVKIQTSIDIDRDSDAITSNTKTNDEINSTVPYCEMKENTSVETYCGKQDRVFNISNDEVGKMNEVTDILGAENSVCSEPALLNNENNAIHRSLDETDAPKCSTNSINDLGREDKSLKNHSFAGGVNNLTCIGYSNLNQAPSSLIEELNLERGSNSGLLAPNVKENTFNDYIIEGRCSIAIDNMVIDDRDTDGKGEPITGCCAAMVENATANLKEQTSSEGCSVADNKTGLLTPNVVETMLEKASKGGLTGTNNMNSVCTSILNERKLDDEGKSGNNELTVDCRANSTVLVDDNVASNEQGRHHGDCSVIPFLNEQMHLIEANITGTPKCTIREPCQEKESEGGLFAISGNEQSFDLKGNAITVSNGTINVAKHNEVLCLKNNEFGSEIDPAVQTSTNMKQERKNIFPFAPSTNGVTFGSKDYGICNGTFEKLRQGRNSGHRPSHNEQSCDNENTVNGLSCTTVEEDKHQEAKTSCNRELCIALGDNRSEQDADVLTSTVQESCFLFARNQHTFTVNDNATDTYSGTVDELKQKMDSVESVLCLSGSEPVQSVEKSLKTPFRGSVQEEPKVENSENPRKDDSGIGFSGHPGPNESVVSEFMWRNDEENNLLSEFADTSCRPVQASGFIPPYDAVSEKGESKLFGEKFGAISDFEGLKSGGMENMEYNHLTSQVSSHPGESKVVSYDAVTPQGFDSSVWLEKEDLPFLPKNASRHHVPAVCVWCGREICQEAFESEGEASTMGFMCAECSAKLPGQFNV</sequence>
<evidence type="ECO:0000259" key="8">
    <source>
        <dbReference type="PROSITE" id="PS50157"/>
    </source>
</evidence>
<keyword evidence="4" id="KW-0804">Transcription</keyword>
<dbReference type="Pfam" id="PF01429">
    <property type="entry name" value="MBD"/>
    <property type="match status" value="1"/>
</dbReference>